<dbReference type="NCBIfam" id="TIGR01730">
    <property type="entry name" value="RND_mfp"/>
    <property type="match status" value="1"/>
</dbReference>
<dbReference type="EMBL" id="BMGM01000005">
    <property type="protein sequence ID" value="GGE34864.1"/>
    <property type="molecule type" value="Genomic_DNA"/>
</dbReference>
<comment type="similarity">
    <text evidence="1">Belongs to the membrane fusion protein (MFP) (TC 8.A.1) family.</text>
</comment>
<name>A0ABQ1SET6_9FLAO</name>
<comment type="caution">
    <text evidence="4">The sequence shown here is derived from an EMBL/GenBank/DDBJ whole genome shotgun (WGS) entry which is preliminary data.</text>
</comment>
<dbReference type="InterPro" id="IPR006143">
    <property type="entry name" value="RND_pump_MFP"/>
</dbReference>
<reference evidence="5" key="1">
    <citation type="journal article" date="2019" name="Int. J. Syst. Evol. Microbiol.">
        <title>The Global Catalogue of Microorganisms (GCM) 10K type strain sequencing project: providing services to taxonomists for standard genome sequencing and annotation.</title>
        <authorList>
            <consortium name="The Broad Institute Genomics Platform"/>
            <consortium name="The Broad Institute Genome Sequencing Center for Infectious Disease"/>
            <person name="Wu L."/>
            <person name="Ma J."/>
        </authorList>
    </citation>
    <scope>NUCLEOTIDE SEQUENCE [LARGE SCALE GENOMIC DNA]</scope>
    <source>
        <strain evidence="5">CGMCC 1.12931</strain>
    </source>
</reference>
<dbReference type="PANTHER" id="PTHR30158:SF23">
    <property type="entry name" value="MULTIDRUG RESISTANCE PROTEIN MEXA"/>
    <property type="match status" value="1"/>
</dbReference>
<evidence type="ECO:0000259" key="3">
    <source>
        <dbReference type="Pfam" id="PF25944"/>
    </source>
</evidence>
<evidence type="ECO:0000256" key="1">
    <source>
        <dbReference type="ARBA" id="ARBA00009477"/>
    </source>
</evidence>
<proteinExistence type="inferred from homology"/>
<dbReference type="RefSeq" id="WP_188458373.1">
    <property type="nucleotide sequence ID" value="NZ_BMGM01000005.1"/>
</dbReference>
<dbReference type="Gene3D" id="2.40.30.170">
    <property type="match status" value="1"/>
</dbReference>
<protein>
    <submittedName>
        <fullName evidence="4">Hemolysin D</fullName>
    </submittedName>
</protein>
<dbReference type="InterPro" id="IPR058625">
    <property type="entry name" value="MdtA-like_BSH"/>
</dbReference>
<dbReference type="Gene3D" id="1.10.287.470">
    <property type="entry name" value="Helix hairpin bin"/>
    <property type="match status" value="1"/>
</dbReference>
<gene>
    <name evidence="4" type="ORF">GCM10010832_13790</name>
</gene>
<dbReference type="PANTHER" id="PTHR30158">
    <property type="entry name" value="ACRA/E-RELATED COMPONENT OF DRUG EFFLUX TRANSPORTER"/>
    <property type="match status" value="1"/>
</dbReference>
<dbReference type="Gene3D" id="2.40.50.100">
    <property type="match status" value="1"/>
</dbReference>
<sequence>MNLFKKLPFYSSALVFILLLNISCEEKEQQNTKKQVQEFPVLTIETKDVTTQKKYPAVVEGVVSSEIFAKVPGYITEVHVDQGDKVSKDQLLFKLETQSLSQDAEAAKARVSLAQVEVNRLIPLVEKDIVSAVQLESAKANLQDAKSNLQSIQANIGYAKINSPVNGVVSRINYRNGALVSPQDAMPLTQVSQIEEVFVYFSMNEKNFLDFIDEADGKSMQEKIEAFPEVELILSNGRTFNQKGKIEAISGDVNQNTGSLSFRTRFQNPEGILRNGASGTIAVPSKYHNKIVVPKVSTFERQNRRFVFVVEKDSIYEKAIDVQDETQAVFVLKNGLEAGTKIMGKGVNRVKDGDKIKPKEVSLEEITDSYETVFK</sequence>
<accession>A0ABQ1SET6</accession>
<organism evidence="4 5">
    <name type="scientific">Psychroflexus planctonicus</name>
    <dbReference type="NCBI Taxonomy" id="1526575"/>
    <lineage>
        <taxon>Bacteria</taxon>
        <taxon>Pseudomonadati</taxon>
        <taxon>Bacteroidota</taxon>
        <taxon>Flavobacteriia</taxon>
        <taxon>Flavobacteriales</taxon>
        <taxon>Flavobacteriaceae</taxon>
        <taxon>Psychroflexus</taxon>
    </lineage>
</organism>
<evidence type="ECO:0000313" key="5">
    <source>
        <dbReference type="Proteomes" id="UP000599179"/>
    </source>
</evidence>
<dbReference type="InterPro" id="IPR058626">
    <property type="entry name" value="MdtA-like_b-barrel"/>
</dbReference>
<feature type="domain" description="Multidrug resistance protein MdtA-like beta-barrel" evidence="3">
    <location>
        <begin position="215"/>
        <end position="276"/>
    </location>
</feature>
<evidence type="ECO:0000313" key="4">
    <source>
        <dbReference type="EMBL" id="GGE34864.1"/>
    </source>
</evidence>
<dbReference type="Gene3D" id="2.40.420.20">
    <property type="match status" value="1"/>
</dbReference>
<dbReference type="Pfam" id="PF25944">
    <property type="entry name" value="Beta-barrel_RND"/>
    <property type="match status" value="1"/>
</dbReference>
<evidence type="ECO:0000259" key="2">
    <source>
        <dbReference type="Pfam" id="PF25917"/>
    </source>
</evidence>
<dbReference type="Pfam" id="PF25917">
    <property type="entry name" value="BSH_RND"/>
    <property type="match status" value="1"/>
</dbReference>
<dbReference type="SUPFAM" id="SSF111369">
    <property type="entry name" value="HlyD-like secretion proteins"/>
    <property type="match status" value="1"/>
</dbReference>
<feature type="domain" description="Multidrug resistance protein MdtA-like barrel-sandwich hybrid" evidence="2">
    <location>
        <begin position="66"/>
        <end position="187"/>
    </location>
</feature>
<dbReference type="Proteomes" id="UP000599179">
    <property type="component" value="Unassembled WGS sequence"/>
</dbReference>
<keyword evidence="5" id="KW-1185">Reference proteome</keyword>